<keyword evidence="5" id="KW-0472">Membrane</keyword>
<dbReference type="PANTHER" id="PTHR48231:SF1">
    <property type="entry name" value="OS08G0187900 PROTEIN"/>
    <property type="match status" value="1"/>
</dbReference>
<dbReference type="PANTHER" id="PTHR48231">
    <property type="entry name" value="TMEM189_B_DMAIN DOMAIN-CONTAINING PROTEIN"/>
    <property type="match status" value="1"/>
</dbReference>
<comment type="caution">
    <text evidence="7">The sequence shown here is derived from an EMBL/GenBank/DDBJ whole genome shotgun (WGS) entry which is preliminary data.</text>
</comment>
<organism evidence="7 8">
    <name type="scientific">[Myrmecia] bisecta</name>
    <dbReference type="NCBI Taxonomy" id="41462"/>
    <lineage>
        <taxon>Eukaryota</taxon>
        <taxon>Viridiplantae</taxon>
        <taxon>Chlorophyta</taxon>
        <taxon>core chlorophytes</taxon>
        <taxon>Trebouxiophyceae</taxon>
        <taxon>Trebouxiales</taxon>
        <taxon>Trebouxiaceae</taxon>
        <taxon>Myrmecia</taxon>
    </lineage>
</organism>
<proteinExistence type="inferred from homology"/>
<gene>
    <name evidence="7" type="ORF">WJX72_006755</name>
</gene>
<dbReference type="AlphaFoldDB" id="A0AAW1PF27"/>
<keyword evidence="4" id="KW-1133">Transmembrane helix</keyword>
<dbReference type="Pfam" id="PF10520">
    <property type="entry name" value="Lipid_desat"/>
    <property type="match status" value="1"/>
</dbReference>
<keyword evidence="3" id="KW-0812">Transmembrane</keyword>
<evidence type="ECO:0000256" key="1">
    <source>
        <dbReference type="ARBA" id="ARBA00004141"/>
    </source>
</evidence>
<accession>A0AAW1PF27</accession>
<dbReference type="Proteomes" id="UP001489004">
    <property type="component" value="Unassembled WGS sequence"/>
</dbReference>
<evidence type="ECO:0000259" key="6">
    <source>
        <dbReference type="Pfam" id="PF10520"/>
    </source>
</evidence>
<evidence type="ECO:0000256" key="3">
    <source>
        <dbReference type="ARBA" id="ARBA00022692"/>
    </source>
</evidence>
<evidence type="ECO:0000256" key="5">
    <source>
        <dbReference type="ARBA" id="ARBA00023136"/>
    </source>
</evidence>
<dbReference type="InterPro" id="IPR019547">
    <property type="entry name" value="Lipid_desat"/>
</dbReference>
<sequence>MYFQLHKKGGSKREVVLEDYDEGLTSTWQHQLCVWTTTGLLAALVAKGAAEVHDLQGAAIAGSAIVASYFLADFGTGVYHWGVDNYGSGATPIVGSQIAAFQGHHQRPWTITEREFCNNVHKVFKPALPFAAACLAVSPWTPGTLDIFLGSFVFLACMSQQFHAWSHMKKSELPKTVIALQDAGLLISRKAHGAHHKAPFEGNYCIVSGFWNPILDMDGSNQGFFRRLERFFHDRTGVEPRCWHEPTYDYQEEKPAA</sequence>
<feature type="domain" description="Lipid desaturase" evidence="6">
    <location>
        <begin position="69"/>
        <end position="243"/>
    </location>
</feature>
<protein>
    <recommendedName>
        <fullName evidence="6">Lipid desaturase domain-containing protein</fullName>
    </recommendedName>
</protein>
<dbReference type="EMBL" id="JALJOR010000013">
    <property type="protein sequence ID" value="KAK9806899.1"/>
    <property type="molecule type" value="Genomic_DNA"/>
</dbReference>
<comment type="similarity">
    <text evidence="2">Belongs to the fatty acid desaturase CarF family.</text>
</comment>
<evidence type="ECO:0000313" key="8">
    <source>
        <dbReference type="Proteomes" id="UP001489004"/>
    </source>
</evidence>
<comment type="subcellular location">
    <subcellularLocation>
        <location evidence="1">Membrane</location>
        <topology evidence="1">Multi-pass membrane protein</topology>
    </subcellularLocation>
</comment>
<keyword evidence="8" id="KW-1185">Reference proteome</keyword>
<evidence type="ECO:0000313" key="7">
    <source>
        <dbReference type="EMBL" id="KAK9806899.1"/>
    </source>
</evidence>
<reference evidence="7 8" key="1">
    <citation type="journal article" date="2024" name="Nat. Commun.">
        <title>Phylogenomics reveals the evolutionary origins of lichenization in chlorophyte algae.</title>
        <authorList>
            <person name="Puginier C."/>
            <person name="Libourel C."/>
            <person name="Otte J."/>
            <person name="Skaloud P."/>
            <person name="Haon M."/>
            <person name="Grisel S."/>
            <person name="Petersen M."/>
            <person name="Berrin J.G."/>
            <person name="Delaux P.M."/>
            <person name="Dal Grande F."/>
            <person name="Keller J."/>
        </authorList>
    </citation>
    <scope>NUCLEOTIDE SEQUENCE [LARGE SCALE GENOMIC DNA]</scope>
    <source>
        <strain evidence="7 8">SAG 2043</strain>
    </source>
</reference>
<dbReference type="GO" id="GO:0016020">
    <property type="term" value="C:membrane"/>
    <property type="evidence" value="ECO:0007669"/>
    <property type="project" value="UniProtKB-SubCell"/>
</dbReference>
<evidence type="ECO:0000256" key="2">
    <source>
        <dbReference type="ARBA" id="ARBA00007620"/>
    </source>
</evidence>
<name>A0AAW1PF27_9CHLO</name>
<evidence type="ECO:0000256" key="4">
    <source>
        <dbReference type="ARBA" id="ARBA00022989"/>
    </source>
</evidence>